<protein>
    <submittedName>
        <fullName evidence="1">Uncharacterized protein</fullName>
    </submittedName>
</protein>
<accession>A0AB38FP01</accession>
<reference evidence="1 2" key="1">
    <citation type="submission" date="2018-06" db="EMBL/GenBank/DDBJ databases">
        <authorList>
            <consortium name="Pathogen Informatics"/>
            <person name="Doyle S."/>
        </authorList>
    </citation>
    <scope>NUCLEOTIDE SEQUENCE [LARGE SCALE GENOMIC DNA]</scope>
    <source>
        <strain evidence="1 2">NCTC13229</strain>
    </source>
</reference>
<evidence type="ECO:0000313" key="1">
    <source>
        <dbReference type="EMBL" id="SPZ43266.1"/>
    </source>
</evidence>
<gene>
    <name evidence="1" type="ORF">NCTC13229_06801</name>
</gene>
<dbReference type="AlphaFoldDB" id="A0AB38FP01"/>
<proteinExistence type="predicted"/>
<dbReference type="Proteomes" id="UP000251211">
    <property type="component" value="Unassembled WGS sequence"/>
</dbReference>
<evidence type="ECO:0000313" key="2">
    <source>
        <dbReference type="Proteomes" id="UP000251211"/>
    </source>
</evidence>
<sequence>MEFGAEGVDVREDVRDGVGDAVLGGHVVDGAGQSAFGAGPVVADYEDDQRVLGDVEFVGDRDEASDLIVGVRDEACEHFLHPRTQVADMAAGVAATR</sequence>
<organism evidence="1 2">
    <name type="scientific">Rhodococcus wratislaviensis</name>
    <name type="common">Tsukamurella wratislaviensis</name>
    <dbReference type="NCBI Taxonomy" id="44752"/>
    <lineage>
        <taxon>Bacteria</taxon>
        <taxon>Bacillati</taxon>
        <taxon>Actinomycetota</taxon>
        <taxon>Actinomycetes</taxon>
        <taxon>Mycobacteriales</taxon>
        <taxon>Nocardiaceae</taxon>
        <taxon>Rhodococcus</taxon>
    </lineage>
</organism>
<dbReference type="EMBL" id="UAUI01000028">
    <property type="protein sequence ID" value="SPZ43266.1"/>
    <property type="molecule type" value="Genomic_DNA"/>
</dbReference>
<comment type="caution">
    <text evidence="1">The sequence shown here is derived from an EMBL/GenBank/DDBJ whole genome shotgun (WGS) entry which is preliminary data.</text>
</comment>
<name>A0AB38FP01_RHOWR</name>